<dbReference type="InterPro" id="IPR025382">
    <property type="entry name" value="Cap4-like_endonuclease_dom"/>
</dbReference>
<proteinExistence type="predicted"/>
<dbReference type="Proteomes" id="UP000199595">
    <property type="component" value="Unassembled WGS sequence"/>
</dbReference>
<protein>
    <recommendedName>
        <fullName evidence="1">CD-NTase associated protein 4-like DNA endonuclease domain-containing protein</fullName>
    </recommendedName>
</protein>
<dbReference type="STRING" id="762486.SAMN05444411_102230"/>
<dbReference type="OrthoDB" id="9802773at2"/>
<dbReference type="AlphaFoldDB" id="A0A1H2WLG1"/>
<dbReference type="EMBL" id="FNNJ01000002">
    <property type="protein sequence ID" value="SDW81405.1"/>
    <property type="molecule type" value="Genomic_DNA"/>
</dbReference>
<reference evidence="2 3" key="1">
    <citation type="submission" date="2016-10" db="EMBL/GenBank/DDBJ databases">
        <authorList>
            <person name="de Groot N.N."/>
        </authorList>
    </citation>
    <scope>NUCLEOTIDE SEQUENCE [LARGE SCALE GENOMIC DNA]</scope>
    <source>
        <strain evidence="2 3">DSM 24956</strain>
    </source>
</reference>
<dbReference type="Pfam" id="PF14130">
    <property type="entry name" value="Cap4_nuclease"/>
    <property type="match status" value="1"/>
</dbReference>
<keyword evidence="3" id="KW-1185">Reference proteome</keyword>
<dbReference type="GO" id="GO:0004518">
    <property type="term" value="F:nuclease activity"/>
    <property type="evidence" value="ECO:0007669"/>
    <property type="project" value="InterPro"/>
</dbReference>
<accession>A0A1H2WLG1</accession>
<organism evidence="2 3">
    <name type="scientific">Lutibacter oricola</name>
    <dbReference type="NCBI Taxonomy" id="762486"/>
    <lineage>
        <taxon>Bacteria</taxon>
        <taxon>Pseudomonadati</taxon>
        <taxon>Bacteroidota</taxon>
        <taxon>Flavobacteriia</taxon>
        <taxon>Flavobacteriales</taxon>
        <taxon>Flavobacteriaceae</taxon>
        <taxon>Lutibacter</taxon>
    </lineage>
</organism>
<feature type="domain" description="CD-NTase associated protein 4-like DNA endonuclease" evidence="1">
    <location>
        <begin position="29"/>
        <end position="192"/>
    </location>
</feature>
<name>A0A1H2WLG1_9FLAO</name>
<evidence type="ECO:0000313" key="3">
    <source>
        <dbReference type="Proteomes" id="UP000199595"/>
    </source>
</evidence>
<evidence type="ECO:0000259" key="1">
    <source>
        <dbReference type="Pfam" id="PF14130"/>
    </source>
</evidence>
<sequence length="394" mass="45183">MSEDKNTIERPKLHEVVPREVVGRDVIARYQGQFRGAAYECLALLDGGDLDRVYCDYQDDFVTRLNVNGQQIYNFYQVKTKNKLNHQWSVNEIFGLYKKKNQTSIDKIENSFAGKLLIHTVKFNNSCGKVVFLTNIHFDDDVEACMKACIDCDYENRHFASLLEKFNSAFSKESPLDDVNVIKAIKKLQLEPNKSYLLPSDENFYAIARDTIFKYSEIDLKKIESEEIINNLVSLVEKKSFSKLLENCKESDLDEIAGICLEDMLDILSISKGAYNHLHKGGDSQAIKNASIIQRLLKQGGASDTMIEFASKCKVNWDIWYREKRHNIPEFDLNFIMENISLIAKEWSINNQSIFVIKEKVEGLNNELKKISNTLTVELLLGGVFSVIVRNESQ</sequence>
<gene>
    <name evidence="2" type="ORF">SAMN05444411_102230</name>
</gene>
<dbReference type="RefSeq" id="WP_090121033.1">
    <property type="nucleotide sequence ID" value="NZ_FNNJ01000002.1"/>
</dbReference>
<evidence type="ECO:0000313" key="2">
    <source>
        <dbReference type="EMBL" id="SDW81405.1"/>
    </source>
</evidence>